<keyword evidence="1" id="KW-0732">Signal</keyword>
<keyword evidence="2" id="KW-0808">Transferase</keyword>
<organism evidence="2 5">
    <name type="scientific">Helicobacter typhlonius</name>
    <dbReference type="NCBI Taxonomy" id="76936"/>
    <lineage>
        <taxon>Bacteria</taxon>
        <taxon>Pseudomonadati</taxon>
        <taxon>Campylobacterota</taxon>
        <taxon>Epsilonproteobacteria</taxon>
        <taxon>Campylobacterales</taxon>
        <taxon>Helicobacteraceae</taxon>
        <taxon>Helicobacter</taxon>
    </lineage>
</organism>
<dbReference type="RefSeq" id="WP_052082029.1">
    <property type="nucleotide sequence ID" value="NZ_CAOMJD010000031.1"/>
</dbReference>
<name>A0A0S4PUU3_9HELI</name>
<accession>A0A0S4PUU3</accession>
<keyword evidence="2" id="KW-0418">Kinase</keyword>
<dbReference type="PROSITE" id="PS51257">
    <property type="entry name" value="PROKAR_LIPOPROTEIN"/>
    <property type="match status" value="1"/>
</dbReference>
<evidence type="ECO:0000313" key="4">
    <source>
        <dbReference type="Proteomes" id="UP000029925"/>
    </source>
</evidence>
<dbReference type="GeneID" id="78150470"/>
<sequence length="126" mass="14568">MLKKIVNAAMLLSACLFVGYANPLPECEKHQDWINGCVEKEYVYPSGQVSAETPYKDFKKNGVKKEYYESGKLKIETPYENGEENGISKGYYESGKLSYEALWENNEEISYKKYDEQGKLINQRKK</sequence>
<dbReference type="OrthoDB" id="5325647at2"/>
<dbReference type="EMBL" id="LN907858">
    <property type="protein sequence ID" value="CUU38990.1"/>
    <property type="molecule type" value="Genomic_DNA"/>
</dbReference>
<feature type="chain" id="PRO_5044546873" evidence="1">
    <location>
        <begin position="22"/>
        <end position="126"/>
    </location>
</feature>
<dbReference type="KEGG" id="hty:BN2458_PEG0103"/>
<reference evidence="3 4" key="1">
    <citation type="journal article" date="2014" name="Genome Announc.">
        <title>Draft genome sequences of eight enterohepatic helicobacter species isolated from both laboratory and wild rodents.</title>
        <authorList>
            <person name="Sheh A."/>
            <person name="Shen Z."/>
            <person name="Fox J.G."/>
        </authorList>
    </citation>
    <scope>NUCLEOTIDE SEQUENCE [LARGE SCALE GENOMIC DNA]</scope>
    <source>
        <strain evidence="3 4">MIT 98-6810</strain>
    </source>
</reference>
<feature type="signal peptide" evidence="1">
    <location>
        <begin position="1"/>
        <end position="21"/>
    </location>
</feature>
<dbReference type="InterPro" id="IPR011652">
    <property type="entry name" value="MORN_2"/>
</dbReference>
<dbReference type="Gene3D" id="3.90.930.1">
    <property type="match status" value="1"/>
</dbReference>
<evidence type="ECO:0000313" key="5">
    <source>
        <dbReference type="Proteomes" id="UP000064525"/>
    </source>
</evidence>
<dbReference type="SUPFAM" id="SSF82185">
    <property type="entry name" value="Histone H3 K4-specific methyltransferase SET7/9 N-terminal domain"/>
    <property type="match status" value="1"/>
</dbReference>
<dbReference type="PATRIC" id="fig|76936.10.peg.102"/>
<dbReference type="GO" id="GO:0016308">
    <property type="term" value="F:1-phosphatidylinositol-4-phosphate 5-kinase activity"/>
    <property type="evidence" value="ECO:0007669"/>
    <property type="project" value="UniProtKB-EC"/>
</dbReference>
<evidence type="ECO:0000313" key="3">
    <source>
        <dbReference type="EMBL" id="TLD78267.1"/>
    </source>
</evidence>
<keyword evidence="4" id="KW-1185">Reference proteome</keyword>
<dbReference type="STRING" id="76936.BN2458_PEG0103"/>
<reference evidence="2" key="2">
    <citation type="submission" date="2015-11" db="EMBL/GenBank/DDBJ databases">
        <authorList>
            <person name="Zhang Y."/>
            <person name="Guo Z."/>
        </authorList>
    </citation>
    <scope>NUCLEOTIDE SEQUENCE</scope>
    <source>
        <strain evidence="2">1</strain>
    </source>
</reference>
<evidence type="ECO:0000256" key="1">
    <source>
        <dbReference type="SAM" id="SignalP"/>
    </source>
</evidence>
<gene>
    <name evidence="2" type="ORF">BN2458_PEG0103</name>
    <name evidence="3" type="ORF">LS75_006565</name>
</gene>
<dbReference type="Proteomes" id="UP000029925">
    <property type="component" value="Unassembled WGS sequence"/>
</dbReference>
<protein>
    <submittedName>
        <fullName evidence="2">Phophatidylinositol-4-phosphate 5-kinase</fullName>
        <ecNumber evidence="2">2.7.1.68</ecNumber>
    </submittedName>
</protein>
<dbReference type="Proteomes" id="UP000064525">
    <property type="component" value="Chromosome I"/>
</dbReference>
<dbReference type="EMBL" id="JRPF02000007">
    <property type="protein sequence ID" value="TLD78267.1"/>
    <property type="molecule type" value="Genomic_DNA"/>
</dbReference>
<reference evidence="5" key="3">
    <citation type="submission" date="2015-11" db="EMBL/GenBank/DDBJ databases">
        <authorList>
            <person name="Anvar S.Y."/>
        </authorList>
    </citation>
    <scope>NUCLEOTIDE SEQUENCE [LARGE SCALE GENOMIC DNA]</scope>
</reference>
<evidence type="ECO:0000313" key="2">
    <source>
        <dbReference type="EMBL" id="CUU38990.1"/>
    </source>
</evidence>
<proteinExistence type="predicted"/>
<dbReference type="AlphaFoldDB" id="A0A0S4PUU3"/>
<dbReference type="EC" id="2.7.1.68" evidence="2"/>
<dbReference type="Pfam" id="PF07661">
    <property type="entry name" value="MORN_2"/>
    <property type="match status" value="3"/>
</dbReference>